<dbReference type="Proteomes" id="UP000477070">
    <property type="component" value="Unassembled WGS sequence"/>
</dbReference>
<dbReference type="STRING" id="1548018.LS64_05845"/>
<dbReference type="Pfam" id="PF00497">
    <property type="entry name" value="SBP_bac_3"/>
    <property type="match status" value="1"/>
</dbReference>
<dbReference type="InterPro" id="IPR001320">
    <property type="entry name" value="Iontro_rcpt_C"/>
</dbReference>
<dbReference type="GO" id="GO:0016020">
    <property type="term" value="C:membrane"/>
    <property type="evidence" value="ECO:0007669"/>
    <property type="project" value="InterPro"/>
</dbReference>
<reference evidence="6" key="3">
    <citation type="submission" date="2018-04" db="EMBL/GenBank/DDBJ databases">
        <authorList>
            <person name="Sheh A."/>
            <person name="Shen Z."/>
            <person name="Mannion A.J."/>
            <person name="Fox J.G."/>
        </authorList>
    </citation>
    <scope>NUCLEOTIDE SEQUENCE</scope>
    <source>
        <strain evidence="6">MIT 97-6194</strain>
    </source>
</reference>
<evidence type="ECO:0000313" key="8">
    <source>
        <dbReference type="Proteomes" id="UP000477070"/>
    </source>
</evidence>
<comment type="caution">
    <text evidence="6">The sequence shown here is derived from an EMBL/GenBank/DDBJ whole genome shotgun (WGS) entry which is preliminary data.</text>
</comment>
<evidence type="ECO:0000313" key="7">
    <source>
        <dbReference type="Proteomes" id="UP000029714"/>
    </source>
</evidence>
<keyword evidence="7" id="KW-1185">Reference proteome</keyword>
<dbReference type="AlphaFoldDB" id="A0A347VPY0"/>
<feature type="signal peptide" evidence="2">
    <location>
        <begin position="1"/>
        <end position="17"/>
    </location>
</feature>
<name>A0A347VPY0_9HELI</name>
<dbReference type="PANTHER" id="PTHR35936">
    <property type="entry name" value="MEMBRANE-BOUND LYTIC MUREIN TRANSGLYCOSYLASE F"/>
    <property type="match status" value="1"/>
</dbReference>
<dbReference type="Proteomes" id="UP000029714">
    <property type="component" value="Unassembled WGS sequence"/>
</dbReference>
<feature type="domain" description="Solute-binding protein family 3/N-terminal" evidence="3">
    <location>
        <begin position="41"/>
        <end position="263"/>
    </location>
</feature>
<evidence type="ECO:0000256" key="2">
    <source>
        <dbReference type="SAM" id="SignalP"/>
    </source>
</evidence>
<dbReference type="PROSITE" id="PS51257">
    <property type="entry name" value="PROKAR_LIPOPROTEIN"/>
    <property type="match status" value="1"/>
</dbReference>
<gene>
    <name evidence="5" type="ORF">DCO61_10255</name>
    <name evidence="6" type="ORF">LS64_002900</name>
</gene>
<dbReference type="EMBL" id="QBIU01000002">
    <property type="protein sequence ID" value="MWV70369.1"/>
    <property type="molecule type" value="Genomic_DNA"/>
</dbReference>
<proteinExistence type="predicted"/>
<protein>
    <submittedName>
        <fullName evidence="6">Transporter substrate-binding domain-containing protein</fullName>
    </submittedName>
</protein>
<accession>A0A347VPY0</accession>
<keyword evidence="1 2" id="KW-0732">Signal</keyword>
<dbReference type="RefSeq" id="WP_064773711.1">
    <property type="nucleotide sequence ID" value="NZ_JRMP02000003.1"/>
</dbReference>
<dbReference type="SMART" id="SM00079">
    <property type="entry name" value="PBPe"/>
    <property type="match status" value="1"/>
</dbReference>
<dbReference type="GO" id="GO:0015276">
    <property type="term" value="F:ligand-gated monoatomic ion channel activity"/>
    <property type="evidence" value="ECO:0007669"/>
    <property type="project" value="InterPro"/>
</dbReference>
<evidence type="ECO:0000313" key="6">
    <source>
        <dbReference type="EMBL" id="TLD95312.1"/>
    </source>
</evidence>
<dbReference type="InterPro" id="IPR001638">
    <property type="entry name" value="Solute-binding_3/MltF_N"/>
</dbReference>
<reference evidence="6 7" key="2">
    <citation type="journal article" date="2016" name="Infect. Immun.">
        <title>Helicobacter saguini, a Novel Helicobacter Isolated from Cotton-Top Tamarins with Ulcerative Colitis, Has Proinflammatory Properties and Induces Typhlocolitis and Dysplasia in Gnotobiotic IL-10-/- Mice.</title>
        <authorList>
            <person name="Shen Z."/>
            <person name="Mannion A."/>
            <person name="Whary M.T."/>
            <person name="Muthupalani S."/>
            <person name="Sheh A."/>
            <person name="Feng Y."/>
            <person name="Gong G."/>
            <person name="Vandamme P."/>
            <person name="Holcombe H.R."/>
            <person name="Paster B.J."/>
            <person name="Fox J.G."/>
        </authorList>
    </citation>
    <scope>NUCLEOTIDE SEQUENCE [LARGE SCALE GENOMIC DNA]</scope>
    <source>
        <strain evidence="6 7">MIT 97-6194</strain>
    </source>
</reference>
<reference evidence="6 7" key="1">
    <citation type="journal article" date="2014" name="Genome Announc.">
        <title>Draft genome sequences of eight enterohepatic helicobacter species isolated from both laboratory and wild rodents.</title>
        <authorList>
            <person name="Sheh A."/>
            <person name="Shen Z."/>
            <person name="Fox J.G."/>
        </authorList>
    </citation>
    <scope>NUCLEOTIDE SEQUENCE [LARGE SCALE GENOMIC DNA]</scope>
    <source>
        <strain evidence="6 7">MIT 97-6194</strain>
    </source>
</reference>
<feature type="chain" id="PRO_5036063072" evidence="2">
    <location>
        <begin position="18"/>
        <end position="271"/>
    </location>
</feature>
<evidence type="ECO:0000259" key="3">
    <source>
        <dbReference type="SMART" id="SM00062"/>
    </source>
</evidence>
<dbReference type="Gene3D" id="3.40.190.10">
    <property type="entry name" value="Periplasmic binding protein-like II"/>
    <property type="match status" value="2"/>
</dbReference>
<dbReference type="PANTHER" id="PTHR35936:SF17">
    <property type="entry name" value="ARGININE-BINDING EXTRACELLULAR PROTEIN ARTP"/>
    <property type="match status" value="1"/>
</dbReference>
<dbReference type="SMART" id="SM00062">
    <property type="entry name" value="PBPb"/>
    <property type="match status" value="1"/>
</dbReference>
<dbReference type="EMBL" id="JRMP02000003">
    <property type="protein sequence ID" value="TLD95312.1"/>
    <property type="molecule type" value="Genomic_DNA"/>
</dbReference>
<organism evidence="6 7">
    <name type="scientific">Helicobacter saguini</name>
    <dbReference type="NCBI Taxonomy" id="1548018"/>
    <lineage>
        <taxon>Bacteria</taxon>
        <taxon>Pseudomonadati</taxon>
        <taxon>Campylobacterota</taxon>
        <taxon>Epsilonproteobacteria</taxon>
        <taxon>Campylobacterales</taxon>
        <taxon>Helicobacteraceae</taxon>
        <taxon>Helicobacter</taxon>
    </lineage>
</organism>
<dbReference type="SUPFAM" id="SSF53850">
    <property type="entry name" value="Periplasmic binding protein-like II"/>
    <property type="match status" value="1"/>
</dbReference>
<dbReference type="OrthoDB" id="5431130at2"/>
<evidence type="ECO:0000313" key="5">
    <source>
        <dbReference type="EMBL" id="MWV70369.1"/>
    </source>
</evidence>
<evidence type="ECO:0000256" key="1">
    <source>
        <dbReference type="ARBA" id="ARBA00022729"/>
    </source>
</evidence>
<feature type="domain" description="Ionotropic glutamate receptor C-terminal" evidence="4">
    <location>
        <begin position="41"/>
        <end position="260"/>
    </location>
</feature>
<evidence type="ECO:0000259" key="4">
    <source>
        <dbReference type="SMART" id="SM00079"/>
    </source>
</evidence>
<sequence>MLLRFLSLLFICVFFLACGDSQDSKDSKNYAKNYAADTIPTFRVGLNAEYPPFEFKKDGKITGFDVDLLDMISKKVQFKYTLHHMSFDGLIPALKSGKIDMIMSSMSDTPEREKQVDFSIPYYEGITIYIKQKGNEELIDKDSIKGKRVGVFLGTVQEQAINRMKAEYNLSVIPSDSIFGAIMNLKTGKVDVVLADGATALGYLKENPELIEFWSESDGSNGISIALDKGKHAELLTRIDKAIKEIKESDAYYELLDKYGLLVHYRAQAMK</sequence>
<reference evidence="5 8" key="4">
    <citation type="submission" date="2019-12" db="EMBL/GenBank/DDBJ databases">
        <title>Multi-Generational Helicobacter saguini Isolates.</title>
        <authorList>
            <person name="Mannion A."/>
            <person name="Shen Z."/>
            <person name="Fox J.G."/>
        </authorList>
    </citation>
    <scope>NUCLEOTIDE SEQUENCE [LARGE SCALE GENOMIC DNA]</scope>
    <source>
        <strain evidence="5">16-048</strain>
        <strain evidence="8">16-048 (F4)</strain>
    </source>
</reference>